<dbReference type="EMBL" id="VFQX01000074">
    <property type="protein sequence ID" value="KAF0971745.1"/>
    <property type="molecule type" value="Genomic_DNA"/>
</dbReference>
<dbReference type="Proteomes" id="UP000444721">
    <property type="component" value="Unassembled WGS sequence"/>
</dbReference>
<accession>A0A6A5BC78</accession>
<dbReference type="VEuPathDB" id="AmoebaDB:NF0042800"/>
<dbReference type="AlphaFoldDB" id="A0A6A5BC78"/>
<gene>
    <name evidence="2" type="ORF">FDP41_009968</name>
</gene>
<protein>
    <submittedName>
        <fullName evidence="2">Uncharacterized protein</fullName>
    </submittedName>
</protein>
<proteinExistence type="predicted"/>
<dbReference type="OrthoDB" id="10500182at2759"/>
<reference evidence="2 3" key="1">
    <citation type="journal article" date="2019" name="Sci. Rep.">
        <title>Nanopore sequencing improves the draft genome of the human pathogenic amoeba Naegleria fowleri.</title>
        <authorList>
            <person name="Liechti N."/>
            <person name="Schurch N."/>
            <person name="Bruggmann R."/>
            <person name="Wittwer M."/>
        </authorList>
    </citation>
    <scope>NUCLEOTIDE SEQUENCE [LARGE SCALE GENOMIC DNA]</scope>
    <source>
        <strain evidence="2 3">ATCC 30894</strain>
    </source>
</reference>
<feature type="compositionally biased region" description="Polar residues" evidence="1">
    <location>
        <begin position="31"/>
        <end position="45"/>
    </location>
</feature>
<feature type="region of interest" description="Disordered" evidence="1">
    <location>
        <begin position="24"/>
        <end position="45"/>
    </location>
</feature>
<comment type="caution">
    <text evidence="2">The sequence shown here is derived from an EMBL/GenBank/DDBJ whole genome shotgun (WGS) entry which is preliminary data.</text>
</comment>
<dbReference type="GeneID" id="68117183"/>
<evidence type="ECO:0000313" key="2">
    <source>
        <dbReference type="EMBL" id="KAF0971745.1"/>
    </source>
</evidence>
<evidence type="ECO:0000256" key="1">
    <source>
        <dbReference type="SAM" id="MobiDB-lite"/>
    </source>
</evidence>
<keyword evidence="3" id="KW-1185">Reference proteome</keyword>
<dbReference type="RefSeq" id="XP_044556461.1">
    <property type="nucleotide sequence ID" value="XM_044713983.1"/>
</dbReference>
<sequence>MSNSLGLRKVGSFHYRSRTMNYHKPLPQPPSFSSSNKPLPVPSSTFQPITEDEEELLSLMRMDGANMFVIGLWNDVEVVSSRRLSKIKFDTMCYISEDGKALVCESDMVPSSSGSLTCAQRRSNIILFSEVEKILPYYQCFDLLENGDNQSTFITALTTSSSLSISSKIPITPQEAQECISFFQRYFISGYENKDQNYERALIPYMYQMFMVKRKNFKKNLGFILSGM</sequence>
<organism evidence="2 3">
    <name type="scientific">Naegleria fowleri</name>
    <name type="common">Brain eating amoeba</name>
    <dbReference type="NCBI Taxonomy" id="5763"/>
    <lineage>
        <taxon>Eukaryota</taxon>
        <taxon>Discoba</taxon>
        <taxon>Heterolobosea</taxon>
        <taxon>Tetramitia</taxon>
        <taxon>Eutetramitia</taxon>
        <taxon>Vahlkampfiidae</taxon>
        <taxon>Naegleria</taxon>
    </lineage>
</organism>
<evidence type="ECO:0000313" key="3">
    <source>
        <dbReference type="Proteomes" id="UP000444721"/>
    </source>
</evidence>
<dbReference type="VEuPathDB" id="AmoebaDB:NfTy_081490"/>
<dbReference type="OMA" id="RYFISGY"/>
<dbReference type="VEuPathDB" id="AmoebaDB:FDP41_009968"/>
<name>A0A6A5BC78_NAEFO</name>